<feature type="transmembrane region" description="Helical" evidence="1">
    <location>
        <begin position="255"/>
        <end position="277"/>
    </location>
</feature>
<sequence length="982" mass="111796">MIDYNRLNNISGWLIFALATTVYALTVEPTASFWDCGEFIAVSYKLEVPHPPGAPFFLLLGRLFSFLAGGDREQVAYWINMLSVLSSGFTILFLFWSITHIAKKLVPSEETLTNYLLIIGSGVVGALAYTFSDSFWFSAVEAEVYAMSSFFTAFVVWAILKWENIKDPSDENRWIILIAYMVGLSIGVHLLNLVTLPALGLIYYFKKREKVTRNGIIATLAISGAIVMIIMSGVIPGLPSMASVLEIFFVNNLGLPFGSGVIFFAVVFLGGLIYGIYYSIKAKKVTLNTILVAFAFIIIGYSSYSIVLIRSTYNPPIDENNPEDILSYVSYLKREQYGSRPLLHGQYFTAELVGQEKGDAVYRKGKEKYEISDYKLEYKYDPKQTTILPRTYSSQPGHVQKYREVLGLKQGEKPSFSDNIYFMLRHQIGTMYFRYFMWNFAGRASDIQGATWLGIFDALEEVPSSLAENKGRNAFFMIPLFLGIIGLIFQYYKDPRNFSFVAMLFFLTGVAVVLYLNSPPTEPRERDYIYAGSYYAYAFWIGLAVIPLSLGLKKIIKAGNVAAILSILLCLSAPAIMASEGWDDHDRSDRYFSVDSAKNFLASCEENAIIFTGGDNDTFPLWYVQEVEGFRTDVRVIVLSYFNTDWYIAQMMRDAYESEPLPFGLSLDRYAQGGLNDYLPLVERQNIKGGMMNAEQFIKLINDEHPALQVPTSISKYNSVPAKNFFLAVDTASVTAKGIVPEQYQNMLVDRMTWSMKGSGLEKKDLAILDLIVNNNWERPIYFNNTSASSVNFNIKKYMMQEGNAFRLLPVENPAGNEMMVDTDKMYDNLMNNFHWRELDNPEVYYSEDYRNFILNHRATFNTLIDALLLEGDKERARNAVMKCLEVMPDEAVRFDHFSVQQVNYLMILEEEELAIDMAEKIGTRADEMLAYMFDKGITNRFDLQKNLISLSELARTFRSADNNELAQKYETLFRNYYGMIE</sequence>
<dbReference type="EMBL" id="FRAA01000004">
    <property type="protein sequence ID" value="SHK29997.1"/>
    <property type="molecule type" value="Genomic_DNA"/>
</dbReference>
<dbReference type="AlphaFoldDB" id="A0A1M6RCC9"/>
<dbReference type="RefSeq" id="WP_073122723.1">
    <property type="nucleotide sequence ID" value="NZ_FRAA01000004.1"/>
</dbReference>
<feature type="transmembrane region" description="Helical" evidence="1">
    <location>
        <begin position="498"/>
        <end position="516"/>
    </location>
</feature>
<dbReference type="PANTHER" id="PTHR16214">
    <property type="entry name" value="TRANSMEMBRANE PROTEIN 260"/>
    <property type="match status" value="1"/>
</dbReference>
<feature type="transmembrane region" description="Helical" evidence="1">
    <location>
        <begin position="77"/>
        <end position="102"/>
    </location>
</feature>
<keyword evidence="1" id="KW-0812">Transmembrane</keyword>
<keyword evidence="1" id="KW-1133">Transmembrane helix</keyword>
<gene>
    <name evidence="2" type="ORF">SAMN04488028_104112</name>
</gene>
<reference evidence="3" key="1">
    <citation type="submission" date="2016-11" db="EMBL/GenBank/DDBJ databases">
        <authorList>
            <person name="Varghese N."/>
            <person name="Submissions S."/>
        </authorList>
    </citation>
    <scope>NUCLEOTIDE SEQUENCE [LARGE SCALE GENOMIC DNA]</scope>
    <source>
        <strain evidence="3">DSM 26134</strain>
    </source>
</reference>
<dbReference type="InterPro" id="IPR052724">
    <property type="entry name" value="GT117_domain-containing"/>
</dbReference>
<protein>
    <submittedName>
        <fullName evidence="2">Uncharacterized membrane protein</fullName>
    </submittedName>
</protein>
<dbReference type="PANTHER" id="PTHR16214:SF3">
    <property type="entry name" value="TRANSMEMBRANE PROTEIN 260"/>
    <property type="match status" value="1"/>
</dbReference>
<proteinExistence type="predicted"/>
<feature type="transmembrane region" description="Helical" evidence="1">
    <location>
        <begin position="144"/>
        <end position="162"/>
    </location>
</feature>
<keyword evidence="3" id="KW-1185">Reference proteome</keyword>
<feature type="transmembrane region" description="Helical" evidence="1">
    <location>
        <begin position="289"/>
        <end position="309"/>
    </location>
</feature>
<feature type="transmembrane region" description="Helical" evidence="1">
    <location>
        <begin position="558"/>
        <end position="577"/>
    </location>
</feature>
<keyword evidence="1" id="KW-0472">Membrane</keyword>
<feature type="transmembrane region" description="Helical" evidence="1">
    <location>
        <begin position="216"/>
        <end position="235"/>
    </location>
</feature>
<feature type="transmembrane region" description="Helical" evidence="1">
    <location>
        <begin position="12"/>
        <end position="34"/>
    </location>
</feature>
<evidence type="ECO:0000256" key="1">
    <source>
        <dbReference type="SAM" id="Phobius"/>
    </source>
</evidence>
<feature type="transmembrane region" description="Helical" evidence="1">
    <location>
        <begin position="174"/>
        <end position="204"/>
    </location>
</feature>
<dbReference type="STRING" id="156994.SAMN04488028_104112"/>
<feature type="transmembrane region" description="Helical" evidence="1">
    <location>
        <begin position="528"/>
        <end position="546"/>
    </location>
</feature>
<dbReference type="Pfam" id="PF11028">
    <property type="entry name" value="TMEM260-like"/>
    <property type="match status" value="1"/>
</dbReference>
<evidence type="ECO:0000313" key="3">
    <source>
        <dbReference type="Proteomes" id="UP000184474"/>
    </source>
</evidence>
<accession>A0A1M6RCC9</accession>
<evidence type="ECO:0000313" key="2">
    <source>
        <dbReference type="EMBL" id="SHK29997.1"/>
    </source>
</evidence>
<feature type="transmembrane region" description="Helical" evidence="1">
    <location>
        <begin position="54"/>
        <end position="70"/>
    </location>
</feature>
<dbReference type="Proteomes" id="UP000184474">
    <property type="component" value="Unassembled WGS sequence"/>
</dbReference>
<organism evidence="2 3">
    <name type="scientific">Reichenbachiella agariperforans</name>
    <dbReference type="NCBI Taxonomy" id="156994"/>
    <lineage>
        <taxon>Bacteria</taxon>
        <taxon>Pseudomonadati</taxon>
        <taxon>Bacteroidota</taxon>
        <taxon>Cytophagia</taxon>
        <taxon>Cytophagales</taxon>
        <taxon>Reichenbachiellaceae</taxon>
        <taxon>Reichenbachiella</taxon>
    </lineage>
</organism>
<feature type="transmembrane region" description="Helical" evidence="1">
    <location>
        <begin position="474"/>
        <end position="491"/>
    </location>
</feature>
<name>A0A1M6RCC9_REIAG</name>
<feature type="transmembrane region" description="Helical" evidence="1">
    <location>
        <begin position="114"/>
        <end position="132"/>
    </location>
</feature>
<dbReference type="InterPro" id="IPR021280">
    <property type="entry name" value="TMEM260-like"/>
</dbReference>